<protein>
    <recommendedName>
        <fullName evidence="3">Glycosyltransferase RgtA/B/C/D-like domain-containing protein</fullName>
    </recommendedName>
</protein>
<evidence type="ECO:0000256" key="1">
    <source>
        <dbReference type="SAM" id="Phobius"/>
    </source>
</evidence>
<reference evidence="2" key="1">
    <citation type="journal article" date="2020" name="mSystems">
        <title>Genome- and Community-Level Interaction Insights into Carbon Utilization and Element Cycling Functions of Hydrothermarchaeota in Hydrothermal Sediment.</title>
        <authorList>
            <person name="Zhou Z."/>
            <person name="Liu Y."/>
            <person name="Xu W."/>
            <person name="Pan J."/>
            <person name="Luo Z.H."/>
            <person name="Li M."/>
        </authorList>
    </citation>
    <scope>NUCLEOTIDE SEQUENCE [LARGE SCALE GENOMIC DNA]</scope>
    <source>
        <strain evidence="2">SpSt-757</strain>
    </source>
</reference>
<feature type="transmembrane region" description="Helical" evidence="1">
    <location>
        <begin position="125"/>
        <end position="145"/>
    </location>
</feature>
<feature type="transmembrane region" description="Helical" evidence="1">
    <location>
        <begin position="201"/>
        <end position="231"/>
    </location>
</feature>
<evidence type="ECO:0008006" key="3">
    <source>
        <dbReference type="Google" id="ProtNLM"/>
    </source>
</evidence>
<proteinExistence type="predicted"/>
<keyword evidence="1" id="KW-0472">Membrane</keyword>
<feature type="transmembrane region" description="Helical" evidence="1">
    <location>
        <begin position="44"/>
        <end position="62"/>
    </location>
</feature>
<comment type="caution">
    <text evidence="2">The sequence shown here is derived from an EMBL/GenBank/DDBJ whole genome shotgun (WGS) entry which is preliminary data.</text>
</comment>
<feature type="transmembrane region" description="Helical" evidence="1">
    <location>
        <begin position="152"/>
        <end position="169"/>
    </location>
</feature>
<feature type="transmembrane region" description="Helical" evidence="1">
    <location>
        <begin position="175"/>
        <end position="194"/>
    </location>
</feature>
<dbReference type="AlphaFoldDB" id="A0A7V3JA66"/>
<feature type="transmembrane region" description="Helical" evidence="1">
    <location>
        <begin position="243"/>
        <end position="263"/>
    </location>
</feature>
<feature type="transmembrane region" description="Helical" evidence="1">
    <location>
        <begin position="353"/>
        <end position="373"/>
    </location>
</feature>
<keyword evidence="1" id="KW-0812">Transmembrane</keyword>
<evidence type="ECO:0000313" key="2">
    <source>
        <dbReference type="EMBL" id="HFZ09197.1"/>
    </source>
</evidence>
<name>A0A7V3JA66_UNCC3</name>
<sequence>MLLVLGWKLESSAGLKGNGITNKGMTKIMVIVKEWKALQKKEKIFFVVILTLSLAVGIFVFYPHFQYLWPIHADEWWDVSAVESVLQGRPLNTNPYLLTPYPDYKPGFTSLLAGVFSGGIDPVKAWAYLPALNLFMISFIVSLLLYDKTKNFLVAGLVPLFLAAIRSNAYVLGWWFFVPSMFALLFVLFLLLTVEDLLKNFWSGLVIVGVISASLGLVYLPFLGFLFLSFIPLIPKLFQRFPVVFIIILFLVIISIITLLFLSPYKSFWPQNAPLLLKSFFVPINATPAMIKFLGFFKVVPIVLFLLAICGFWFLRKTNWSKSLLTAGIMGLVFLLIIYFGGISFLAFYQREFYFLGVVVAVLASVGWGTFLSKVKMPNILRWFAAALVIFMIFWGYFNLPGGTLLYYLVTPADFKALTWLKNQSDLQNMRVLSNAFTGTIVTPLSGLPVAVAGLTSQGVGIGNDLMQSSSFFNTTNCTIKKNIMIVFNAQIVYGNIPQNCSFLKEVYAKDGIFIYKRVL</sequence>
<dbReference type="EMBL" id="DTGG01000117">
    <property type="protein sequence ID" value="HFZ09197.1"/>
    <property type="molecule type" value="Genomic_DNA"/>
</dbReference>
<gene>
    <name evidence="2" type="ORF">ENV41_03590</name>
</gene>
<organism evidence="2">
    <name type="scientific">candidate division CPR3 bacterium</name>
    <dbReference type="NCBI Taxonomy" id="2268181"/>
    <lineage>
        <taxon>Bacteria</taxon>
        <taxon>Bacteria division CPR3</taxon>
    </lineage>
</organism>
<keyword evidence="1" id="KW-1133">Transmembrane helix</keyword>
<accession>A0A7V3JA66</accession>
<feature type="transmembrane region" description="Helical" evidence="1">
    <location>
        <begin position="327"/>
        <end position="347"/>
    </location>
</feature>
<feature type="transmembrane region" description="Helical" evidence="1">
    <location>
        <begin position="297"/>
        <end position="315"/>
    </location>
</feature>